<feature type="transmembrane region" description="Helical" evidence="5">
    <location>
        <begin position="100"/>
        <end position="121"/>
    </location>
</feature>
<feature type="transmembrane region" description="Helical" evidence="5">
    <location>
        <begin position="229"/>
        <end position="247"/>
    </location>
</feature>
<accession>A0A1D2JGI8</accession>
<evidence type="ECO:0000313" key="7">
    <source>
        <dbReference type="Proteomes" id="UP000242814"/>
    </source>
</evidence>
<evidence type="ECO:0000256" key="2">
    <source>
        <dbReference type="ARBA" id="ARBA00022692"/>
    </source>
</evidence>
<feature type="transmembrane region" description="Helical" evidence="5">
    <location>
        <begin position="20"/>
        <end position="38"/>
    </location>
</feature>
<proteinExistence type="predicted"/>
<dbReference type="Pfam" id="PF04193">
    <property type="entry name" value="PQ-loop"/>
    <property type="match status" value="1"/>
</dbReference>
<keyword evidence="2 5" id="KW-0812">Transmembrane</keyword>
<organism evidence="6 7">
    <name type="scientific">Paracoccidioides brasiliensis</name>
    <dbReference type="NCBI Taxonomy" id="121759"/>
    <lineage>
        <taxon>Eukaryota</taxon>
        <taxon>Fungi</taxon>
        <taxon>Dikarya</taxon>
        <taxon>Ascomycota</taxon>
        <taxon>Pezizomycotina</taxon>
        <taxon>Eurotiomycetes</taxon>
        <taxon>Eurotiomycetidae</taxon>
        <taxon>Onygenales</taxon>
        <taxon>Ajellomycetaceae</taxon>
        <taxon>Paracoccidioides</taxon>
    </lineage>
</organism>
<evidence type="ECO:0000256" key="3">
    <source>
        <dbReference type="ARBA" id="ARBA00022989"/>
    </source>
</evidence>
<gene>
    <name evidence="6" type="ORF">ACO22_03218</name>
</gene>
<keyword evidence="3 5" id="KW-1133">Transmembrane helix</keyword>
<dbReference type="SMART" id="SM00679">
    <property type="entry name" value="CTNS"/>
    <property type="match status" value="2"/>
</dbReference>
<evidence type="ECO:0000256" key="1">
    <source>
        <dbReference type="ARBA" id="ARBA00004141"/>
    </source>
</evidence>
<evidence type="ECO:0000256" key="5">
    <source>
        <dbReference type="SAM" id="Phobius"/>
    </source>
</evidence>
<dbReference type="VEuPathDB" id="FungiDB:PABG_01469"/>
<comment type="caution">
    <text evidence="6">The sequence shown here is derived from an EMBL/GenBank/DDBJ whole genome shotgun (WGS) entry which is preliminary data.</text>
</comment>
<dbReference type="EMBL" id="LZYO01000107">
    <property type="protein sequence ID" value="ODH33995.1"/>
    <property type="molecule type" value="Genomic_DNA"/>
</dbReference>
<sequence>MTVLLDWRYVALRNPPNAGVLGVVADVFLLLLLIASYIPQYVRIRRLRSTYGISFYFVLLRSIYATASLSNLLMLAPVFWKVQKCRTTYSPGRCFSENLVLWQIATDWVLSQAILFLYLYYYSTPQSNHRPSSSSSEDGVGQIPVREAARNMAAGVTIAVLVIYLFLLGPSIGFVTSYPIRDPGYYILLQTWSFVLIGASCLLVIISFPTQIYHTYALKRTGALSIQALAIQVPVYILQAVSLATWLELDKSSNFLALYLGAYNAWFNILLSSFWECILLVISMCYVYQARKLHGRASDTVGHQNADESGDYLPDERTHLLRGESSSFTAG</sequence>
<feature type="transmembrane region" description="Helical" evidence="5">
    <location>
        <begin position="185"/>
        <end position="208"/>
    </location>
</feature>
<comment type="subcellular location">
    <subcellularLocation>
        <location evidence="1">Membrane</location>
        <topology evidence="1">Multi-pass membrane protein</topology>
    </subcellularLocation>
</comment>
<feature type="transmembrane region" description="Helical" evidence="5">
    <location>
        <begin position="58"/>
        <end position="80"/>
    </location>
</feature>
<dbReference type="AlphaFoldDB" id="A0A1D2JGI8"/>
<reference evidence="6 7" key="1">
    <citation type="submission" date="2016-06" db="EMBL/GenBank/DDBJ databases">
        <authorList>
            <person name="Kjaerup R.B."/>
            <person name="Dalgaard T.S."/>
            <person name="Juul-Madsen H.R."/>
        </authorList>
    </citation>
    <scope>NUCLEOTIDE SEQUENCE [LARGE SCALE GENOMIC DNA]</scope>
    <source>
        <strain evidence="6 7">Pb300</strain>
    </source>
</reference>
<dbReference type="VEuPathDB" id="FungiDB:PADG_04071"/>
<dbReference type="Proteomes" id="UP000242814">
    <property type="component" value="Unassembled WGS sequence"/>
</dbReference>
<feature type="transmembrane region" description="Helical" evidence="5">
    <location>
        <begin position="267"/>
        <end position="288"/>
    </location>
</feature>
<evidence type="ECO:0000313" key="6">
    <source>
        <dbReference type="EMBL" id="ODH33995.1"/>
    </source>
</evidence>
<protein>
    <submittedName>
        <fullName evidence="6">Uncharacterized protein</fullName>
    </submittedName>
</protein>
<dbReference type="InterPro" id="IPR006603">
    <property type="entry name" value="PQ-loop_rpt"/>
</dbReference>
<evidence type="ECO:0000256" key="4">
    <source>
        <dbReference type="ARBA" id="ARBA00023136"/>
    </source>
</evidence>
<feature type="transmembrane region" description="Helical" evidence="5">
    <location>
        <begin position="152"/>
        <end position="173"/>
    </location>
</feature>
<name>A0A1D2JGI8_PARBR</name>
<dbReference type="GO" id="GO:0016020">
    <property type="term" value="C:membrane"/>
    <property type="evidence" value="ECO:0007669"/>
    <property type="project" value="UniProtKB-SubCell"/>
</dbReference>
<keyword evidence="4 5" id="KW-0472">Membrane</keyword>